<evidence type="ECO:0000313" key="1">
    <source>
        <dbReference type="EMBL" id="JAH28041.1"/>
    </source>
</evidence>
<sequence length="56" mass="6622">MDIPFIRLARFALDCTNSTLLAIEQMHYEFKNTRTEVFKYSTSCFRKSVRSLQPIC</sequence>
<dbReference type="AlphaFoldDB" id="A0A0E9RFX7"/>
<dbReference type="EMBL" id="GBXM01080536">
    <property type="protein sequence ID" value="JAH28041.1"/>
    <property type="molecule type" value="Transcribed_RNA"/>
</dbReference>
<name>A0A0E9RFX7_ANGAN</name>
<organism evidence="1">
    <name type="scientific">Anguilla anguilla</name>
    <name type="common">European freshwater eel</name>
    <name type="synonym">Muraena anguilla</name>
    <dbReference type="NCBI Taxonomy" id="7936"/>
    <lineage>
        <taxon>Eukaryota</taxon>
        <taxon>Metazoa</taxon>
        <taxon>Chordata</taxon>
        <taxon>Craniata</taxon>
        <taxon>Vertebrata</taxon>
        <taxon>Euteleostomi</taxon>
        <taxon>Actinopterygii</taxon>
        <taxon>Neopterygii</taxon>
        <taxon>Teleostei</taxon>
        <taxon>Anguilliformes</taxon>
        <taxon>Anguillidae</taxon>
        <taxon>Anguilla</taxon>
    </lineage>
</organism>
<reference evidence="1" key="1">
    <citation type="submission" date="2014-11" db="EMBL/GenBank/DDBJ databases">
        <authorList>
            <person name="Amaro Gonzalez C."/>
        </authorList>
    </citation>
    <scope>NUCLEOTIDE SEQUENCE</scope>
</reference>
<accession>A0A0E9RFX7</accession>
<protein>
    <submittedName>
        <fullName evidence="1">Uncharacterized protein</fullName>
    </submittedName>
</protein>
<reference evidence="1" key="2">
    <citation type="journal article" date="2015" name="Fish Shellfish Immunol.">
        <title>Early steps in the European eel (Anguilla anguilla)-Vibrio vulnificus interaction in the gills: Role of the RtxA13 toxin.</title>
        <authorList>
            <person name="Callol A."/>
            <person name="Pajuelo D."/>
            <person name="Ebbesson L."/>
            <person name="Teles M."/>
            <person name="MacKenzie S."/>
            <person name="Amaro C."/>
        </authorList>
    </citation>
    <scope>NUCLEOTIDE SEQUENCE</scope>
</reference>
<proteinExistence type="predicted"/>